<comment type="caution">
    <text evidence="1">The sequence shown here is derived from an EMBL/GenBank/DDBJ whole genome shotgun (WGS) entry which is preliminary data.</text>
</comment>
<gene>
    <name evidence="1" type="ORF">S03H2_38734</name>
</gene>
<sequence length="52" mass="5748">LGEGEVDIPAYVAKLKEIGYTYVLTIEREGGTSRIPDITKAKALLERLRDQG</sequence>
<proteinExistence type="predicted"/>
<protein>
    <recommendedName>
        <fullName evidence="2">Xylose isomerase-like TIM barrel domain-containing protein</fullName>
    </recommendedName>
</protein>
<dbReference type="InterPro" id="IPR036237">
    <property type="entry name" value="Xyl_isomerase-like_sf"/>
</dbReference>
<dbReference type="Gene3D" id="3.20.20.150">
    <property type="entry name" value="Divalent-metal-dependent TIM barrel enzymes"/>
    <property type="match status" value="1"/>
</dbReference>
<organism evidence="1">
    <name type="scientific">marine sediment metagenome</name>
    <dbReference type="NCBI Taxonomy" id="412755"/>
    <lineage>
        <taxon>unclassified sequences</taxon>
        <taxon>metagenomes</taxon>
        <taxon>ecological metagenomes</taxon>
    </lineage>
</organism>
<name>X1ILR3_9ZZZZ</name>
<accession>X1ILR3</accession>
<evidence type="ECO:0008006" key="2">
    <source>
        <dbReference type="Google" id="ProtNLM"/>
    </source>
</evidence>
<dbReference type="AlphaFoldDB" id="X1ILR3"/>
<reference evidence="1" key="1">
    <citation type="journal article" date="2014" name="Front. Microbiol.">
        <title>High frequency of phylogenetically diverse reductive dehalogenase-homologous genes in deep subseafloor sedimentary metagenomes.</title>
        <authorList>
            <person name="Kawai M."/>
            <person name="Futagami T."/>
            <person name="Toyoda A."/>
            <person name="Takaki Y."/>
            <person name="Nishi S."/>
            <person name="Hori S."/>
            <person name="Arai W."/>
            <person name="Tsubouchi T."/>
            <person name="Morono Y."/>
            <person name="Uchiyama I."/>
            <person name="Ito T."/>
            <person name="Fujiyama A."/>
            <person name="Inagaki F."/>
            <person name="Takami H."/>
        </authorList>
    </citation>
    <scope>NUCLEOTIDE SEQUENCE</scope>
    <source>
        <strain evidence="1">Expedition CK06-06</strain>
    </source>
</reference>
<evidence type="ECO:0000313" key="1">
    <source>
        <dbReference type="EMBL" id="GAH58478.1"/>
    </source>
</evidence>
<dbReference type="EMBL" id="BARU01023895">
    <property type="protein sequence ID" value="GAH58478.1"/>
    <property type="molecule type" value="Genomic_DNA"/>
</dbReference>
<feature type="non-terminal residue" evidence="1">
    <location>
        <position position="1"/>
    </location>
</feature>
<dbReference type="SUPFAM" id="SSF51658">
    <property type="entry name" value="Xylose isomerase-like"/>
    <property type="match status" value="1"/>
</dbReference>